<dbReference type="Gene3D" id="1.10.10.10">
    <property type="entry name" value="Winged helix-like DNA-binding domain superfamily/Winged helix DNA-binding domain"/>
    <property type="match status" value="1"/>
</dbReference>
<dbReference type="InterPro" id="IPR011029">
    <property type="entry name" value="DEATH-like_dom_sf"/>
</dbReference>
<evidence type="ECO:0000313" key="6">
    <source>
        <dbReference type="EMBL" id="PAA54411.1"/>
    </source>
</evidence>
<dbReference type="PROSITE" id="PS50209">
    <property type="entry name" value="CARD"/>
    <property type="match status" value="1"/>
</dbReference>
<dbReference type="EMBL" id="NIVC01002913">
    <property type="protein sequence ID" value="PAA54411.1"/>
    <property type="molecule type" value="Genomic_DNA"/>
</dbReference>
<evidence type="ECO:0000256" key="2">
    <source>
        <dbReference type="ARBA" id="ARBA00022737"/>
    </source>
</evidence>
<evidence type="ECO:0000313" key="7">
    <source>
        <dbReference type="EMBL" id="PAA62192.1"/>
    </source>
</evidence>
<evidence type="ECO:0000256" key="1">
    <source>
        <dbReference type="ARBA" id="ARBA00022703"/>
    </source>
</evidence>
<keyword evidence="2" id="KW-0677">Repeat</keyword>
<evidence type="ECO:0000259" key="4">
    <source>
        <dbReference type="PROSITE" id="PS50209"/>
    </source>
</evidence>
<dbReference type="SUPFAM" id="SSF50978">
    <property type="entry name" value="WD40 repeat-like"/>
    <property type="match status" value="1"/>
</dbReference>
<dbReference type="Gene3D" id="1.10.533.10">
    <property type="entry name" value="Death Domain, Fas"/>
    <property type="match status" value="1"/>
</dbReference>
<dbReference type="Pfam" id="PF00931">
    <property type="entry name" value="NB-ARC"/>
    <property type="match status" value="1"/>
</dbReference>
<dbReference type="InterPro" id="IPR011047">
    <property type="entry name" value="Quinoprotein_ADH-like_sf"/>
</dbReference>
<dbReference type="PANTHER" id="PTHR22845:SF5">
    <property type="entry name" value="APOPTOTIC PROTEASE-ACTIVATING FACTOR 1"/>
    <property type="match status" value="1"/>
</dbReference>
<evidence type="ECO:0000313" key="8">
    <source>
        <dbReference type="Proteomes" id="UP000215902"/>
    </source>
</evidence>
<sequence length="1441" mass="161556">MELRQKAALMALKGALVRDVNFHDIEDSLLSFGLISPEEKQIINRAGSTDRQTSTLVDILVDKNDVRTFDCLISSLEPTYDFLSKELANFRENPQIYLTKSTKDYEGVFIEGGIPITPVGNIELKYVAELKESLVKLSVRSDGGWILVKGHGGAGKSVVVSQAIRGKASDGSPIASYFFNRVFWFTIGNLRTDELESMLLAKMQNICIRLDPKLRASPPTSLDDAKNLFRKTMLEKYPCGLIVLDDVWEPKILRYFNVQARIVVTSRKADIFSKIQPGDAQRCMKISVDEGLPEELTSKLLTEIINSEVSPGQVSDSFNDEDMERVRRLHSKCKGNPFIVSIFGGLLRGRLSQFERYLKKFKTDLFKKVDLELGDYEYGSIIDAILVSIDDLDEEQKERYLHLSIFPEDTFLSAQFLSKYCWRNEDGNPLPVDDSLDVMEGFVRRSIATIEKYRPDEELLTLHDLIVSAMKSEYKEKRTSFNNQFVERVLSHRATVGSWMDVDSNDQMHYLAYNFVYHLVFSDAVPLDRKLSILRDFDFISWLCCRIGAENLTFVYQYSIKILTIDESARKSLTDFVEFFRSPILRIQATNLATRRSDSAVIQLALTLPEENSVRECAVEAAKKHRQFFCFYYWLNVDQTEEQIHNTFKVDSDVSTFALDRDCKHAVVASESSAVILDLKTGLRNFRVRKEDMACSSARGDAQDSIQIVSALFSPDNQSLLVLTEFALFRFKLPPSAFEVGVRPSPAAPLPSEKGSLHFPQGRPRSGTTGKSPLELTPNEPVYNEEEKENSFFTAMCFESDAKLLVGSSDGNIKVFTLADQVTNLSSEFDIDQNIPAGAQSQINHIAASQSMYSTSIAVSGPNDCVYVYKSRFDIKKYSGHAKNSNPIRCAFEPRPEPRFAASIANNEIHLWHPKTQQRLVREFGPKSTSFTSIAISSEGVYIAVGTSTRAHIYLYRVENLTESSCRLQLVDELNGSGSYTKCLAFQTSEKSFLYSMSEMSTEGVLTCWRTSLSTTPFNADYQRSSSIFFGPENATLRLRTVIDAVNVNGEIVVACQSVRRSLLILKSSGNHLQNDESGKLSGKEHPFSKAAAIRIAPTGNYAVFTFSNEVVIAKRFNDVWTFDFKPINVEIVDIVFLPNCQGFIGSNRSNKLVEFHDSLCVKQVDLSHKQLYSIDSVQPLANPAALLLFDRGWNYLLPDSLCVNENFGGSIGDQLQESLLCCNFCPALSGFVAGGTDLGSLILWEVAADNTASIVATRSRIEDESRNCPLRCLQFSHQIIQDCYLLAAAFDDNRFSLWALRDGHLIDLVNCQPVQIGLPQQPSNIGCIAWTMHTDEDGTRHHKLIIASDCVHVCCLPEQEILGAARSAQQTPDLKLGTVSLYSRQSVSKVHVLNNGQDLLFVDNSHTVFWMRTLHSEDGAGPARQECSVPLIPFGESQEL</sequence>
<name>A0A267EN42_9PLAT</name>
<dbReference type="GO" id="GO:0043531">
    <property type="term" value="F:ADP binding"/>
    <property type="evidence" value="ECO:0007669"/>
    <property type="project" value="InterPro"/>
</dbReference>
<dbReference type="OrthoDB" id="1357022at2759"/>
<evidence type="ECO:0000256" key="3">
    <source>
        <dbReference type="SAM" id="MobiDB-lite"/>
    </source>
</evidence>
<dbReference type="SUPFAM" id="SSF52540">
    <property type="entry name" value="P-loop containing nucleoside triphosphate hydrolases"/>
    <property type="match status" value="1"/>
</dbReference>
<dbReference type="InterPro" id="IPR042197">
    <property type="entry name" value="Apaf_helical"/>
</dbReference>
<feature type="domain" description="CARD" evidence="4">
    <location>
        <begin position="1"/>
        <end position="77"/>
    </location>
</feature>
<comment type="caution">
    <text evidence="7">The sequence shown here is derived from an EMBL/GenBank/DDBJ whole genome shotgun (WGS) entry which is preliminary data.</text>
</comment>
<dbReference type="PANTHER" id="PTHR22845">
    <property type="entry name" value="APOPTOTIC PROTEASE-ACTIVATING FACTOR 1"/>
    <property type="match status" value="1"/>
</dbReference>
<keyword evidence="1" id="KW-0053">Apoptosis</keyword>
<dbReference type="STRING" id="282301.A0A267EN42"/>
<dbReference type="Gene3D" id="3.40.50.300">
    <property type="entry name" value="P-loop containing nucleotide triphosphate hydrolases"/>
    <property type="match status" value="1"/>
</dbReference>
<dbReference type="SUPFAM" id="SSF47986">
    <property type="entry name" value="DEATH domain"/>
    <property type="match status" value="1"/>
</dbReference>
<proteinExistence type="predicted"/>
<dbReference type="Gene3D" id="2.130.10.10">
    <property type="entry name" value="YVTN repeat-like/Quinoprotein amine dehydrogenase"/>
    <property type="match status" value="2"/>
</dbReference>
<dbReference type="CDD" id="cd01671">
    <property type="entry name" value="CARD"/>
    <property type="match status" value="1"/>
</dbReference>
<dbReference type="InterPro" id="IPR027417">
    <property type="entry name" value="P-loop_NTPase"/>
</dbReference>
<dbReference type="EMBL" id="NIVC01002993">
    <property type="protein sequence ID" value="PAA53960.1"/>
    <property type="molecule type" value="Genomic_DNA"/>
</dbReference>
<dbReference type="InterPro" id="IPR036322">
    <property type="entry name" value="WD40_repeat_dom_sf"/>
</dbReference>
<dbReference type="InterPro" id="IPR015943">
    <property type="entry name" value="WD40/YVTN_repeat-like_dom_sf"/>
</dbReference>
<dbReference type="SUPFAM" id="SSF50998">
    <property type="entry name" value="Quinoprotein alcohol dehydrogenase-like"/>
    <property type="match status" value="1"/>
</dbReference>
<keyword evidence="8" id="KW-1185">Reference proteome</keyword>
<dbReference type="GO" id="GO:0006915">
    <property type="term" value="P:apoptotic process"/>
    <property type="evidence" value="ECO:0007669"/>
    <property type="project" value="UniProtKB-KW"/>
</dbReference>
<dbReference type="InterPro" id="IPR036388">
    <property type="entry name" value="WH-like_DNA-bd_sf"/>
</dbReference>
<dbReference type="InterPro" id="IPR001315">
    <property type="entry name" value="CARD"/>
</dbReference>
<dbReference type="GO" id="GO:0042981">
    <property type="term" value="P:regulation of apoptotic process"/>
    <property type="evidence" value="ECO:0007669"/>
    <property type="project" value="InterPro"/>
</dbReference>
<dbReference type="Gene3D" id="1.10.8.430">
    <property type="entry name" value="Helical domain of apoptotic protease-activating factors"/>
    <property type="match status" value="1"/>
</dbReference>
<dbReference type="Proteomes" id="UP000215902">
    <property type="component" value="Unassembled WGS sequence"/>
</dbReference>
<dbReference type="GO" id="GO:0005829">
    <property type="term" value="C:cytosol"/>
    <property type="evidence" value="ECO:0007669"/>
    <property type="project" value="UniProtKB-ARBA"/>
</dbReference>
<accession>A0A267EN42</accession>
<gene>
    <name evidence="7" type="ORF">BOX15_Mlig017935g1</name>
    <name evidence="6" type="ORF">BOX15_Mlig030897g2</name>
    <name evidence="5" type="ORF">BOX15_Mlig031244g1</name>
</gene>
<feature type="region of interest" description="Disordered" evidence="3">
    <location>
        <begin position="749"/>
        <end position="779"/>
    </location>
</feature>
<organism evidence="7 8">
    <name type="scientific">Macrostomum lignano</name>
    <dbReference type="NCBI Taxonomy" id="282301"/>
    <lineage>
        <taxon>Eukaryota</taxon>
        <taxon>Metazoa</taxon>
        <taxon>Spiralia</taxon>
        <taxon>Lophotrochozoa</taxon>
        <taxon>Platyhelminthes</taxon>
        <taxon>Rhabditophora</taxon>
        <taxon>Macrostomorpha</taxon>
        <taxon>Macrostomida</taxon>
        <taxon>Macrostomidae</taxon>
        <taxon>Macrostomum</taxon>
    </lineage>
</organism>
<protein>
    <recommendedName>
        <fullName evidence="4">CARD domain-containing protein</fullName>
    </recommendedName>
</protein>
<dbReference type="Gene3D" id="1.25.40.370">
    <property type="match status" value="1"/>
</dbReference>
<reference evidence="7 8" key="1">
    <citation type="submission" date="2017-06" db="EMBL/GenBank/DDBJ databases">
        <title>A platform for efficient transgenesis in Macrostomum lignano, a flatworm model organism for stem cell research.</title>
        <authorList>
            <person name="Berezikov E."/>
        </authorList>
    </citation>
    <scope>NUCLEOTIDE SEQUENCE [LARGE SCALE GENOMIC DNA]</scope>
    <source>
        <strain evidence="7">DV1</strain>
        <tissue evidence="7">Whole organism</tissue>
    </source>
</reference>
<dbReference type="EMBL" id="NIVC01001965">
    <property type="protein sequence ID" value="PAA62192.1"/>
    <property type="molecule type" value="Genomic_DNA"/>
</dbReference>
<evidence type="ECO:0000313" key="5">
    <source>
        <dbReference type="EMBL" id="PAA53960.1"/>
    </source>
</evidence>
<dbReference type="InterPro" id="IPR002182">
    <property type="entry name" value="NB-ARC"/>
</dbReference>